<sequence>MIATKVGRDTMAGDSRRATAQEHGPYRLFSIRTKSRAQSVAMAKEKNYNPVQEAKKAEKQKQLRKQKANLQAQRNEKLARRNPHRIQRDIDGLKELEQNGSIRPHEKQRLQELEKDLAAVNKARAALGDKAPVFKPERRFDNDDRSRGGDRESRGGGVLGKRTRNGQRKEDDSSDTDDDVKHIPMPRDTPPPIPRKYQARASQADEAPQEPKKPTIVYEAAPQVRDLRKEATKFMPAAVAQKLKLAKGEGRLLEPDEFDKLKDEGYMKEQNKAEAEASGNIAPEVDEELEAFMKLQSMSAGQIAEKAAEAAVQEAEYTMMDAEAKGQMQGISNEARTAENTLKHVQMEEVEDEDL</sequence>
<accession>A0A8H5ZCJ2</accession>
<evidence type="ECO:0000313" key="5">
    <source>
        <dbReference type="Proteomes" id="UP000624244"/>
    </source>
</evidence>
<organism evidence="4 5">
    <name type="scientific">Cochliobolus sativus</name>
    <name type="common">Common root rot and spot blotch fungus</name>
    <name type="synonym">Bipolaris sorokiniana</name>
    <dbReference type="NCBI Taxonomy" id="45130"/>
    <lineage>
        <taxon>Eukaryota</taxon>
        <taxon>Fungi</taxon>
        <taxon>Dikarya</taxon>
        <taxon>Ascomycota</taxon>
        <taxon>Pezizomycotina</taxon>
        <taxon>Dothideomycetes</taxon>
        <taxon>Pleosporomycetidae</taxon>
        <taxon>Pleosporales</taxon>
        <taxon>Pleosporineae</taxon>
        <taxon>Pleosporaceae</taxon>
        <taxon>Bipolaris</taxon>
    </lineage>
</organism>
<reference evidence="4" key="1">
    <citation type="submission" date="2019-11" db="EMBL/GenBank/DDBJ databases">
        <title>Bipolaris sorokiniana Genome sequencing.</title>
        <authorList>
            <person name="Wang H."/>
        </authorList>
    </citation>
    <scope>NUCLEOTIDE SEQUENCE</scope>
</reference>
<feature type="compositionally biased region" description="Basic and acidic residues" evidence="2">
    <location>
        <begin position="135"/>
        <end position="154"/>
    </location>
</feature>
<feature type="domain" description="Wbp11/ELF5/Saf1 N-terminal" evidence="3">
    <location>
        <begin position="45"/>
        <end position="122"/>
    </location>
</feature>
<dbReference type="AlphaFoldDB" id="A0A8H5ZCJ2"/>
<name>A0A8H5ZCJ2_COCSA</name>
<feature type="region of interest" description="Disordered" evidence="2">
    <location>
        <begin position="1"/>
        <end position="217"/>
    </location>
</feature>
<gene>
    <name evidence="4" type="ORF">GGP41_004851</name>
</gene>
<protein>
    <recommendedName>
        <fullName evidence="3">Wbp11/ELF5/Saf1 N-terminal domain-containing protein</fullName>
    </recommendedName>
</protein>
<dbReference type="Pfam" id="PF09429">
    <property type="entry name" value="Wbp11"/>
    <property type="match status" value="1"/>
</dbReference>
<dbReference type="Proteomes" id="UP000624244">
    <property type="component" value="Unassembled WGS sequence"/>
</dbReference>
<dbReference type="EMBL" id="WNKQ01000015">
    <property type="protein sequence ID" value="KAF5846831.1"/>
    <property type="molecule type" value="Genomic_DNA"/>
</dbReference>
<evidence type="ECO:0000256" key="2">
    <source>
        <dbReference type="SAM" id="MobiDB-lite"/>
    </source>
</evidence>
<feature type="compositionally biased region" description="Basic and acidic residues" evidence="2">
    <location>
        <begin position="86"/>
        <end position="117"/>
    </location>
</feature>
<feature type="compositionally biased region" description="Basic and acidic residues" evidence="2">
    <location>
        <begin position="43"/>
        <end position="61"/>
    </location>
</feature>
<evidence type="ECO:0000256" key="1">
    <source>
        <dbReference type="SAM" id="Coils"/>
    </source>
</evidence>
<evidence type="ECO:0000259" key="3">
    <source>
        <dbReference type="Pfam" id="PF09429"/>
    </source>
</evidence>
<feature type="coiled-coil region" evidence="1">
    <location>
        <begin position="305"/>
        <end position="348"/>
    </location>
</feature>
<proteinExistence type="predicted"/>
<dbReference type="GO" id="GO:0006396">
    <property type="term" value="P:RNA processing"/>
    <property type="evidence" value="ECO:0007669"/>
    <property type="project" value="InterPro"/>
</dbReference>
<keyword evidence="1" id="KW-0175">Coiled coil</keyword>
<comment type="caution">
    <text evidence="4">The sequence shown here is derived from an EMBL/GenBank/DDBJ whole genome shotgun (WGS) entry which is preliminary data.</text>
</comment>
<evidence type="ECO:0000313" key="4">
    <source>
        <dbReference type="EMBL" id="KAF5846831.1"/>
    </source>
</evidence>
<dbReference type="InterPro" id="IPR019007">
    <property type="entry name" value="Wbp11/ELF5/Saf1_N"/>
</dbReference>